<comment type="caution">
    <text evidence="2">The sequence shown here is derived from an EMBL/GenBank/DDBJ whole genome shotgun (WGS) entry which is preliminary data.</text>
</comment>
<sequence length="142" mass="16070">MFPFVRSVPLNSETKPSKSDVEEDPKSAQRKRLQQMILPSLVETEDFGPLFHQDSVGFALLKKQGLRGSRELQSSLEARIRKSMRKFGDEKCYIINTPLDEVVKGFPEVEWKEPFSFSSVILESKTVDKHGQCKGGAPQSLK</sequence>
<dbReference type="EMBL" id="JBJKBG010000008">
    <property type="protein sequence ID" value="KAL3728219.1"/>
    <property type="molecule type" value="Genomic_DNA"/>
</dbReference>
<dbReference type="Proteomes" id="UP001634007">
    <property type="component" value="Unassembled WGS sequence"/>
</dbReference>
<reference evidence="2 3" key="1">
    <citation type="submission" date="2024-11" db="EMBL/GenBank/DDBJ databases">
        <title>Chromosome-level genome assembly of Eucalyptus globulus Labill. provides insights into its genome evolution.</title>
        <authorList>
            <person name="Li X."/>
        </authorList>
    </citation>
    <scope>NUCLEOTIDE SEQUENCE [LARGE SCALE GENOMIC DNA]</scope>
    <source>
        <strain evidence="2">CL2024</strain>
        <tissue evidence="2">Fresh tender leaves</tissue>
    </source>
</reference>
<dbReference type="AlphaFoldDB" id="A0ABD3JPK6"/>
<keyword evidence="3" id="KW-1185">Reference proteome</keyword>
<evidence type="ECO:0000256" key="1">
    <source>
        <dbReference type="SAM" id="MobiDB-lite"/>
    </source>
</evidence>
<gene>
    <name evidence="2" type="ORF">ACJRO7_032894</name>
</gene>
<organism evidence="2 3">
    <name type="scientific">Eucalyptus globulus</name>
    <name type="common">Tasmanian blue gum</name>
    <dbReference type="NCBI Taxonomy" id="34317"/>
    <lineage>
        <taxon>Eukaryota</taxon>
        <taxon>Viridiplantae</taxon>
        <taxon>Streptophyta</taxon>
        <taxon>Embryophyta</taxon>
        <taxon>Tracheophyta</taxon>
        <taxon>Spermatophyta</taxon>
        <taxon>Magnoliopsida</taxon>
        <taxon>eudicotyledons</taxon>
        <taxon>Gunneridae</taxon>
        <taxon>Pentapetalae</taxon>
        <taxon>rosids</taxon>
        <taxon>malvids</taxon>
        <taxon>Myrtales</taxon>
        <taxon>Myrtaceae</taxon>
        <taxon>Myrtoideae</taxon>
        <taxon>Eucalypteae</taxon>
        <taxon>Eucalyptus</taxon>
    </lineage>
</organism>
<proteinExistence type="predicted"/>
<evidence type="ECO:0000313" key="2">
    <source>
        <dbReference type="EMBL" id="KAL3728219.1"/>
    </source>
</evidence>
<name>A0ABD3JPK6_EUCGL</name>
<feature type="compositionally biased region" description="Basic and acidic residues" evidence="1">
    <location>
        <begin position="15"/>
        <end position="27"/>
    </location>
</feature>
<evidence type="ECO:0000313" key="3">
    <source>
        <dbReference type="Proteomes" id="UP001634007"/>
    </source>
</evidence>
<protein>
    <submittedName>
        <fullName evidence="2">Uncharacterized protein</fullName>
    </submittedName>
</protein>
<accession>A0ABD3JPK6</accession>
<feature type="region of interest" description="Disordered" evidence="1">
    <location>
        <begin position="1"/>
        <end position="30"/>
    </location>
</feature>